<evidence type="ECO:0000256" key="4">
    <source>
        <dbReference type="ARBA" id="ARBA00011905"/>
    </source>
</evidence>
<keyword evidence="8 9" id="KW-0949">S-adenosyl-L-methionine</keyword>
<evidence type="ECO:0000256" key="2">
    <source>
        <dbReference type="ARBA" id="ARBA00004496"/>
    </source>
</evidence>
<dbReference type="InterPro" id="IPR008854">
    <property type="entry name" value="TPMT"/>
</dbReference>
<dbReference type="PANTHER" id="PTHR10259">
    <property type="entry name" value="THIOPURINE S-METHYLTRANSFERASE"/>
    <property type="match status" value="1"/>
</dbReference>
<comment type="subcellular location">
    <subcellularLocation>
        <location evidence="2 9">Cytoplasm</location>
    </subcellularLocation>
</comment>
<dbReference type="InterPro" id="IPR025835">
    <property type="entry name" value="Thiopurine_S-MeTrfase"/>
</dbReference>
<dbReference type="InterPro" id="IPR022474">
    <property type="entry name" value="Thiopur_S-MeTfrase_Se/Te_detox"/>
</dbReference>
<evidence type="ECO:0000313" key="10">
    <source>
        <dbReference type="EMBL" id="MCT7360769.1"/>
    </source>
</evidence>
<keyword evidence="11" id="KW-1185">Reference proteome</keyword>
<name>A0A9X3AT42_9GAMM</name>
<dbReference type="GO" id="GO:0032259">
    <property type="term" value="P:methylation"/>
    <property type="evidence" value="ECO:0007669"/>
    <property type="project" value="UniProtKB-KW"/>
</dbReference>
<comment type="catalytic activity">
    <reaction evidence="1 9">
        <text>S-adenosyl-L-methionine + a thiopurine = S-adenosyl-L-homocysteine + a thiopurine S-methylether.</text>
        <dbReference type="EC" id="2.1.1.67"/>
    </reaction>
</comment>
<dbReference type="Pfam" id="PF05724">
    <property type="entry name" value="TPMT"/>
    <property type="match status" value="1"/>
</dbReference>
<dbReference type="NCBIfam" id="TIGR03840">
    <property type="entry name" value="TMPT_Se_Te"/>
    <property type="match status" value="1"/>
</dbReference>
<reference evidence="10" key="2">
    <citation type="submission" date="2022-08" db="EMBL/GenBank/DDBJ databases">
        <authorList>
            <person name="Dong C."/>
        </authorList>
    </citation>
    <scope>NUCLEOTIDE SEQUENCE</scope>
    <source>
        <strain evidence="10">59MF3M-4</strain>
    </source>
</reference>
<dbReference type="EMBL" id="JAOANI010000028">
    <property type="protein sequence ID" value="MCT7360769.1"/>
    <property type="molecule type" value="Genomic_DNA"/>
</dbReference>
<dbReference type="NCBIfam" id="NF009732">
    <property type="entry name" value="PRK13255.1"/>
    <property type="match status" value="1"/>
</dbReference>
<sequence>MHSEFWHDKWSKKEIGFHLDEVNKVLLKYWPDMQLAAGNNVLLPLCGKTLDLFWLRQAGYGVVGIELSEIALDELAAQLTQELDIAIEKSREGEQVLYRGDGVLLIAGDFFAVNRAQLQRELGGDVAAVYDRAALVALPESMRQQYSQHLHALSHGAAQMLITLDYDQSLMDGPPFAVSDDEVKAHYQTLFELTLVEERELIEQEPRFKARGLASFKQRLYFLR</sequence>
<feature type="binding site" evidence="9">
    <location>
        <position position="10"/>
    </location>
    <ligand>
        <name>S-adenosyl-L-methionine</name>
        <dbReference type="ChEBI" id="CHEBI:59789"/>
    </ligand>
</feature>
<dbReference type="InterPro" id="IPR029063">
    <property type="entry name" value="SAM-dependent_MTases_sf"/>
</dbReference>
<dbReference type="PANTHER" id="PTHR10259:SF11">
    <property type="entry name" value="THIOPURINE S-METHYLTRANSFERASE"/>
    <property type="match status" value="1"/>
</dbReference>
<evidence type="ECO:0000256" key="7">
    <source>
        <dbReference type="ARBA" id="ARBA00022679"/>
    </source>
</evidence>
<organism evidence="10 11">
    <name type="scientific">Thalassolituus pacificus</name>
    <dbReference type="NCBI Taxonomy" id="2975440"/>
    <lineage>
        <taxon>Bacteria</taxon>
        <taxon>Pseudomonadati</taxon>
        <taxon>Pseudomonadota</taxon>
        <taxon>Gammaproteobacteria</taxon>
        <taxon>Oceanospirillales</taxon>
        <taxon>Oceanospirillaceae</taxon>
        <taxon>Thalassolituus</taxon>
    </lineage>
</organism>
<dbReference type="GO" id="GO:0010038">
    <property type="term" value="P:response to metal ion"/>
    <property type="evidence" value="ECO:0007669"/>
    <property type="project" value="InterPro"/>
</dbReference>
<reference evidence="10" key="1">
    <citation type="journal article" date="2022" name="Front. Microbiol.">
        <title>Genome-based taxonomic rearrangement of Oceanobacter-related bacteria including the description of Thalassolituus hydrocarbonoclasticus sp. nov. and Thalassolituus pacificus sp. nov. and emended description of the genus Thalassolituus.</title>
        <authorList>
            <person name="Dong C."/>
            <person name="Wei L."/>
            <person name="Wang J."/>
            <person name="Lai Q."/>
            <person name="Huang Z."/>
            <person name="Shao Z."/>
        </authorList>
    </citation>
    <scope>NUCLEOTIDE SEQUENCE</scope>
    <source>
        <strain evidence="10">59MF3M-4</strain>
    </source>
</reference>
<dbReference type="GO" id="GO:0005737">
    <property type="term" value="C:cytoplasm"/>
    <property type="evidence" value="ECO:0007669"/>
    <property type="project" value="UniProtKB-SubCell"/>
</dbReference>
<dbReference type="PIRSF" id="PIRSF023956">
    <property type="entry name" value="Thiopurine_S-methyltransferase"/>
    <property type="match status" value="1"/>
</dbReference>
<evidence type="ECO:0000256" key="5">
    <source>
        <dbReference type="ARBA" id="ARBA00022490"/>
    </source>
</evidence>
<evidence type="ECO:0000256" key="9">
    <source>
        <dbReference type="HAMAP-Rule" id="MF_00812"/>
    </source>
</evidence>
<dbReference type="GO" id="GO:0008119">
    <property type="term" value="F:thiopurine S-methyltransferase activity"/>
    <property type="evidence" value="ECO:0007669"/>
    <property type="project" value="UniProtKB-UniRule"/>
</dbReference>
<dbReference type="SUPFAM" id="SSF53335">
    <property type="entry name" value="S-adenosyl-L-methionine-dependent methyltransferases"/>
    <property type="match status" value="1"/>
</dbReference>
<evidence type="ECO:0000256" key="1">
    <source>
        <dbReference type="ARBA" id="ARBA00000903"/>
    </source>
</evidence>
<comment type="similarity">
    <text evidence="3 9">Belongs to the class I-like SAM-binding methyltransferase superfamily. TPMT family.</text>
</comment>
<protein>
    <recommendedName>
        <fullName evidence="4 9">Thiopurine S-methyltransferase</fullName>
        <ecNumber evidence="4 9">2.1.1.67</ecNumber>
    </recommendedName>
    <alternativeName>
        <fullName evidence="9">Thiopurine methyltransferase</fullName>
    </alternativeName>
</protein>
<dbReference type="FunFam" id="3.40.50.150:FF:000101">
    <property type="entry name" value="Thiopurine S-methyltransferase"/>
    <property type="match status" value="1"/>
</dbReference>
<comment type="caution">
    <text evidence="10">The sequence shown here is derived from an EMBL/GenBank/DDBJ whole genome shotgun (WGS) entry which is preliminary data.</text>
</comment>
<gene>
    <name evidence="10" type="primary">tmpT</name>
    <name evidence="9" type="synonym">tpm</name>
    <name evidence="10" type="ORF">NYR02_17245</name>
</gene>
<dbReference type="RefSeq" id="WP_260977592.1">
    <property type="nucleotide sequence ID" value="NZ_JAOANI010000028.1"/>
</dbReference>
<dbReference type="AlphaFoldDB" id="A0A9X3AT42"/>
<keyword evidence="6 9" id="KW-0489">Methyltransferase</keyword>
<evidence type="ECO:0000256" key="6">
    <source>
        <dbReference type="ARBA" id="ARBA00022603"/>
    </source>
</evidence>
<dbReference type="PROSITE" id="PS51585">
    <property type="entry name" value="SAM_MT_TPMT"/>
    <property type="match status" value="1"/>
</dbReference>
<feature type="binding site" evidence="9">
    <location>
        <position position="45"/>
    </location>
    <ligand>
        <name>S-adenosyl-L-methionine</name>
        <dbReference type="ChEBI" id="CHEBI:59789"/>
    </ligand>
</feature>
<keyword evidence="7 9" id="KW-0808">Transferase</keyword>
<dbReference type="EC" id="2.1.1.67" evidence="4 9"/>
<dbReference type="Gene3D" id="3.40.50.150">
    <property type="entry name" value="Vaccinia Virus protein VP39"/>
    <property type="match status" value="1"/>
</dbReference>
<dbReference type="HAMAP" id="MF_00812">
    <property type="entry name" value="Thiopur_methtran"/>
    <property type="match status" value="1"/>
</dbReference>
<evidence type="ECO:0000313" key="11">
    <source>
        <dbReference type="Proteomes" id="UP001147830"/>
    </source>
</evidence>
<proteinExistence type="inferred from homology"/>
<dbReference type="Proteomes" id="UP001147830">
    <property type="component" value="Unassembled WGS sequence"/>
</dbReference>
<keyword evidence="5 9" id="KW-0963">Cytoplasm</keyword>
<evidence type="ECO:0000256" key="8">
    <source>
        <dbReference type="ARBA" id="ARBA00022691"/>
    </source>
</evidence>
<evidence type="ECO:0000256" key="3">
    <source>
        <dbReference type="ARBA" id="ARBA00008145"/>
    </source>
</evidence>
<feature type="binding site" evidence="9">
    <location>
        <position position="132"/>
    </location>
    <ligand>
        <name>S-adenosyl-L-methionine</name>
        <dbReference type="ChEBI" id="CHEBI:59789"/>
    </ligand>
</feature>
<feature type="binding site" evidence="9">
    <location>
        <position position="66"/>
    </location>
    <ligand>
        <name>S-adenosyl-L-methionine</name>
        <dbReference type="ChEBI" id="CHEBI:59789"/>
    </ligand>
</feature>
<accession>A0A9X3AT42</accession>